<evidence type="ECO:0000259" key="9">
    <source>
        <dbReference type="Pfam" id="PF03725"/>
    </source>
</evidence>
<dbReference type="Proteomes" id="UP001054945">
    <property type="component" value="Unassembled WGS sequence"/>
</dbReference>
<dbReference type="GO" id="GO:0034475">
    <property type="term" value="P:U4 snRNA 3'-end processing"/>
    <property type="evidence" value="ECO:0007669"/>
    <property type="project" value="TreeGrafter"/>
</dbReference>
<proteinExistence type="inferred from homology"/>
<dbReference type="PANTHER" id="PTHR11097">
    <property type="entry name" value="EXOSOME COMPLEX EXONUCLEASE RIBOSOMAL RNA PROCESSING PROTEIN"/>
    <property type="match status" value="1"/>
</dbReference>
<evidence type="ECO:0000256" key="2">
    <source>
        <dbReference type="ARBA" id="ARBA00004604"/>
    </source>
</evidence>
<organism evidence="10 11">
    <name type="scientific">Caerostris extrusa</name>
    <name type="common">Bark spider</name>
    <name type="synonym">Caerostris bankana</name>
    <dbReference type="NCBI Taxonomy" id="172846"/>
    <lineage>
        <taxon>Eukaryota</taxon>
        <taxon>Metazoa</taxon>
        <taxon>Ecdysozoa</taxon>
        <taxon>Arthropoda</taxon>
        <taxon>Chelicerata</taxon>
        <taxon>Arachnida</taxon>
        <taxon>Araneae</taxon>
        <taxon>Araneomorphae</taxon>
        <taxon>Entelegynae</taxon>
        <taxon>Araneoidea</taxon>
        <taxon>Araneidae</taxon>
        <taxon>Caerostris</taxon>
    </lineage>
</organism>
<dbReference type="GO" id="GO:0071028">
    <property type="term" value="P:nuclear mRNA surveillance"/>
    <property type="evidence" value="ECO:0007669"/>
    <property type="project" value="TreeGrafter"/>
</dbReference>
<dbReference type="Pfam" id="PF03725">
    <property type="entry name" value="RNase_PH_C"/>
    <property type="match status" value="1"/>
</dbReference>
<keyword evidence="7" id="KW-1133">Transmembrane helix</keyword>
<evidence type="ECO:0000256" key="5">
    <source>
        <dbReference type="ARBA" id="ARBA00022835"/>
    </source>
</evidence>
<dbReference type="GO" id="GO:0000176">
    <property type="term" value="C:nuclear exosome (RNase complex)"/>
    <property type="evidence" value="ECO:0007669"/>
    <property type="project" value="TreeGrafter"/>
</dbReference>
<dbReference type="Pfam" id="PF01138">
    <property type="entry name" value="RNase_PH"/>
    <property type="match status" value="1"/>
</dbReference>
<dbReference type="InterPro" id="IPR015847">
    <property type="entry name" value="ExoRNase_PH_dom2"/>
</dbReference>
<feature type="transmembrane region" description="Helical" evidence="7">
    <location>
        <begin position="282"/>
        <end position="299"/>
    </location>
</feature>
<keyword evidence="4" id="KW-0963">Cytoplasm</keyword>
<evidence type="ECO:0000256" key="3">
    <source>
        <dbReference type="ARBA" id="ARBA00006678"/>
    </source>
</evidence>
<evidence type="ECO:0000313" key="11">
    <source>
        <dbReference type="Proteomes" id="UP001054945"/>
    </source>
</evidence>
<keyword evidence="7" id="KW-0812">Transmembrane</keyword>
<evidence type="ECO:0000259" key="8">
    <source>
        <dbReference type="Pfam" id="PF01138"/>
    </source>
</evidence>
<keyword evidence="11" id="KW-1185">Reference proteome</keyword>
<dbReference type="SUPFAM" id="SSF54211">
    <property type="entry name" value="Ribosomal protein S5 domain 2-like"/>
    <property type="match status" value="1"/>
</dbReference>
<dbReference type="GO" id="GO:0000467">
    <property type="term" value="P:exonucleolytic trimming to generate mature 3'-end of 5.8S rRNA from tricistronic rRNA transcript (SSU-rRNA, 5.8S rRNA, LSU-rRNA)"/>
    <property type="evidence" value="ECO:0007669"/>
    <property type="project" value="TreeGrafter"/>
</dbReference>
<dbReference type="GO" id="GO:0035925">
    <property type="term" value="F:mRNA 3'-UTR AU-rich region binding"/>
    <property type="evidence" value="ECO:0007669"/>
    <property type="project" value="TreeGrafter"/>
</dbReference>
<dbReference type="InterPro" id="IPR020568">
    <property type="entry name" value="Ribosomal_Su5_D2-typ_SF"/>
</dbReference>
<dbReference type="InterPro" id="IPR027408">
    <property type="entry name" value="PNPase/RNase_PH_dom_sf"/>
</dbReference>
<dbReference type="CDD" id="cd11367">
    <property type="entry name" value="RNase_PH_RRP42"/>
    <property type="match status" value="1"/>
</dbReference>
<dbReference type="EMBL" id="BPLR01016353">
    <property type="protein sequence ID" value="GIY83202.1"/>
    <property type="molecule type" value="Genomic_DNA"/>
</dbReference>
<evidence type="ECO:0000313" key="10">
    <source>
        <dbReference type="EMBL" id="GIY83202.1"/>
    </source>
</evidence>
<gene>
    <name evidence="10" type="primary">EXOSC7</name>
    <name evidence="10" type="ORF">CEXT_402191</name>
</gene>
<evidence type="ECO:0000256" key="6">
    <source>
        <dbReference type="ARBA" id="ARBA00042523"/>
    </source>
</evidence>
<comment type="caution">
    <text evidence="10">The sequence shown here is derived from an EMBL/GenBank/DDBJ whole genome shotgun (WGS) entry which is preliminary data.</text>
</comment>
<name>A0AAV4WKK7_CAEEX</name>
<dbReference type="InterPro" id="IPR036345">
    <property type="entry name" value="ExoRNase_PH_dom2_sf"/>
</dbReference>
<evidence type="ECO:0000256" key="4">
    <source>
        <dbReference type="ARBA" id="ARBA00022490"/>
    </source>
</evidence>
<feature type="domain" description="Exoribonuclease phosphorolytic" evidence="9">
    <location>
        <begin position="193"/>
        <end position="255"/>
    </location>
</feature>
<dbReference type="GO" id="GO:0034476">
    <property type="term" value="P:U5 snRNA 3'-end processing"/>
    <property type="evidence" value="ECO:0007669"/>
    <property type="project" value="TreeGrafter"/>
</dbReference>
<reference evidence="10 11" key="1">
    <citation type="submission" date="2021-06" db="EMBL/GenBank/DDBJ databases">
        <title>Caerostris extrusa draft genome.</title>
        <authorList>
            <person name="Kono N."/>
            <person name="Arakawa K."/>
        </authorList>
    </citation>
    <scope>NUCLEOTIDE SEQUENCE [LARGE SCALE GENOMIC DNA]</scope>
</reference>
<dbReference type="SUPFAM" id="SSF55666">
    <property type="entry name" value="Ribonuclease PH domain 2-like"/>
    <property type="match status" value="1"/>
</dbReference>
<sequence length="300" mass="32923">MSSEGEKIYLIDGIQDNIRIDGRENLDYRSIEFETGVINTCNGSCLLKIEDTKLLAGVKAELTSPPASSPDRGWIEVSIESTPHACLEFEGKGGDDFAADVSQLLTQVCNNDKLIDLKSLCVIPGQQVWVLYVDIMVLGYEGNLIDAASLATKAALFDTKIQSVGVKSDGEEPEIVVSDDPYDVFSLNVSQLPLMVTLHRVGSEFIIDATSEEEECSICKLVLAVSPEETVMMKLIGGSGSLHIGSIETGTEVGQEFGKKLQKSFGESLEKEKNLHRTKKKLFNIVLFIVLVFLLYYFVI</sequence>
<dbReference type="InterPro" id="IPR001247">
    <property type="entry name" value="ExoRNase_PH_dom1"/>
</dbReference>
<comment type="subcellular location">
    <subcellularLocation>
        <location evidence="1">Cytoplasm</location>
    </subcellularLocation>
    <subcellularLocation>
        <location evidence="2">Nucleus</location>
        <location evidence="2">Nucleolus</location>
    </subcellularLocation>
</comment>
<dbReference type="PANTHER" id="PTHR11097:SF8">
    <property type="entry name" value="EXOSOME COMPLEX COMPONENT RRP42"/>
    <property type="match status" value="1"/>
</dbReference>
<dbReference type="GO" id="GO:0016075">
    <property type="term" value="P:rRNA catabolic process"/>
    <property type="evidence" value="ECO:0007669"/>
    <property type="project" value="TreeGrafter"/>
</dbReference>
<keyword evidence="7" id="KW-0472">Membrane</keyword>
<evidence type="ECO:0000256" key="1">
    <source>
        <dbReference type="ARBA" id="ARBA00004496"/>
    </source>
</evidence>
<dbReference type="GO" id="GO:0071038">
    <property type="term" value="P:TRAMP-dependent tRNA surveillance pathway"/>
    <property type="evidence" value="ECO:0007669"/>
    <property type="project" value="TreeGrafter"/>
</dbReference>
<dbReference type="GO" id="GO:0000177">
    <property type="term" value="C:cytoplasmic exosome (RNase complex)"/>
    <property type="evidence" value="ECO:0007669"/>
    <property type="project" value="TreeGrafter"/>
</dbReference>
<dbReference type="Gene3D" id="3.30.230.70">
    <property type="entry name" value="GHMP Kinase, N-terminal domain"/>
    <property type="match status" value="1"/>
</dbReference>
<evidence type="ECO:0000256" key="7">
    <source>
        <dbReference type="SAM" id="Phobius"/>
    </source>
</evidence>
<feature type="domain" description="Exoribonuclease phosphorolytic" evidence="8">
    <location>
        <begin position="28"/>
        <end position="161"/>
    </location>
</feature>
<comment type="similarity">
    <text evidence="3">Belongs to the RNase PH family.</text>
</comment>
<dbReference type="AlphaFoldDB" id="A0AAV4WKK7"/>
<dbReference type="GO" id="GO:0071035">
    <property type="term" value="P:nuclear polyadenylation-dependent rRNA catabolic process"/>
    <property type="evidence" value="ECO:0007669"/>
    <property type="project" value="TreeGrafter"/>
</dbReference>
<keyword evidence="5" id="KW-0271">Exosome</keyword>
<dbReference type="GO" id="GO:0034473">
    <property type="term" value="P:U1 snRNA 3'-end processing"/>
    <property type="evidence" value="ECO:0007669"/>
    <property type="project" value="TreeGrafter"/>
</dbReference>
<dbReference type="InterPro" id="IPR050590">
    <property type="entry name" value="Exosome_comp_Rrp42_subfam"/>
</dbReference>
<dbReference type="GO" id="GO:0005730">
    <property type="term" value="C:nucleolus"/>
    <property type="evidence" value="ECO:0007669"/>
    <property type="project" value="UniProtKB-SubCell"/>
</dbReference>
<accession>A0AAV4WKK7</accession>
<protein>
    <recommendedName>
        <fullName evidence="6">Ribosomal RNA-processing protein 42</fullName>
    </recommendedName>
</protein>